<dbReference type="Proteomes" id="UP000070258">
    <property type="component" value="Unassembled WGS sequence"/>
</dbReference>
<comment type="similarity">
    <text evidence="1">Belongs to the Gfo/Idh/MocA family.</text>
</comment>
<feature type="domain" description="Gfo/Idh/MocA-like oxidoreductase N-terminal" evidence="3">
    <location>
        <begin position="4"/>
        <end position="120"/>
    </location>
</feature>
<comment type="caution">
    <text evidence="5">The sequence shown here is derived from an EMBL/GenBank/DDBJ whole genome shotgun (WGS) entry which is preliminary data.</text>
</comment>
<dbReference type="Gene3D" id="3.40.50.720">
    <property type="entry name" value="NAD(P)-binding Rossmann-like Domain"/>
    <property type="match status" value="1"/>
</dbReference>
<dbReference type="PANTHER" id="PTHR22604:SF105">
    <property type="entry name" value="TRANS-1,2-DIHYDROBENZENE-1,2-DIOL DEHYDROGENASE"/>
    <property type="match status" value="1"/>
</dbReference>
<evidence type="ECO:0000259" key="3">
    <source>
        <dbReference type="Pfam" id="PF01408"/>
    </source>
</evidence>
<dbReference type="InterPro" id="IPR036291">
    <property type="entry name" value="NAD(P)-bd_dom_sf"/>
</dbReference>
<accession>A0A138A7X4</accession>
<dbReference type="GO" id="GO:0016491">
    <property type="term" value="F:oxidoreductase activity"/>
    <property type="evidence" value="ECO:0007669"/>
    <property type="project" value="UniProtKB-KW"/>
</dbReference>
<dbReference type="PANTHER" id="PTHR22604">
    <property type="entry name" value="OXIDOREDUCTASES"/>
    <property type="match status" value="1"/>
</dbReference>
<keyword evidence="2" id="KW-0560">Oxidoreductase</keyword>
<dbReference type="OrthoDB" id="9815825at2"/>
<gene>
    <name evidence="5" type="ORF">AXK60_10820</name>
</gene>
<feature type="domain" description="GFO/IDH/MocA-like oxidoreductase" evidence="4">
    <location>
        <begin position="132"/>
        <end position="248"/>
    </location>
</feature>
<evidence type="ECO:0000256" key="2">
    <source>
        <dbReference type="ARBA" id="ARBA00023002"/>
    </source>
</evidence>
<dbReference type="Gene3D" id="3.30.360.10">
    <property type="entry name" value="Dihydrodipicolinate Reductase, domain 2"/>
    <property type="match status" value="1"/>
</dbReference>
<proteinExistence type="inferred from homology"/>
<dbReference type="RefSeq" id="WP_068572261.1">
    <property type="nucleotide sequence ID" value="NZ_LSRF01000056.1"/>
</dbReference>
<evidence type="ECO:0000313" key="6">
    <source>
        <dbReference type="Proteomes" id="UP000070258"/>
    </source>
</evidence>
<organism evidence="5 6">
    <name type="scientific">Tsukamurella pseudospumae</name>
    <dbReference type="NCBI Taxonomy" id="239498"/>
    <lineage>
        <taxon>Bacteria</taxon>
        <taxon>Bacillati</taxon>
        <taxon>Actinomycetota</taxon>
        <taxon>Actinomycetes</taxon>
        <taxon>Mycobacteriales</taxon>
        <taxon>Tsukamurellaceae</taxon>
        <taxon>Tsukamurella</taxon>
    </lineage>
</organism>
<dbReference type="InterPro" id="IPR055170">
    <property type="entry name" value="GFO_IDH_MocA-like_dom"/>
</dbReference>
<protein>
    <submittedName>
        <fullName evidence="5">Oxidoreductase</fullName>
    </submittedName>
</protein>
<evidence type="ECO:0000256" key="1">
    <source>
        <dbReference type="ARBA" id="ARBA00010928"/>
    </source>
</evidence>
<dbReference type="AlphaFoldDB" id="A0A138A7X4"/>
<name>A0A138A7X4_9ACTN</name>
<dbReference type="SUPFAM" id="SSF55347">
    <property type="entry name" value="Glyceraldehyde-3-phosphate dehydrogenase-like, C-terminal domain"/>
    <property type="match status" value="1"/>
</dbReference>
<reference evidence="6" key="1">
    <citation type="submission" date="2016-02" db="EMBL/GenBank/DDBJ databases">
        <authorList>
            <person name="Wen L."/>
            <person name="He K."/>
            <person name="Yang H."/>
        </authorList>
    </citation>
    <scope>NUCLEOTIDE SEQUENCE [LARGE SCALE GENOMIC DNA]</scope>
    <source>
        <strain evidence="6">JCM 15929</strain>
    </source>
</reference>
<dbReference type="STRING" id="239498.AXK60_10820"/>
<evidence type="ECO:0000259" key="4">
    <source>
        <dbReference type="Pfam" id="PF22725"/>
    </source>
</evidence>
<dbReference type="GO" id="GO:0000166">
    <property type="term" value="F:nucleotide binding"/>
    <property type="evidence" value="ECO:0007669"/>
    <property type="project" value="InterPro"/>
</dbReference>
<dbReference type="Pfam" id="PF22725">
    <property type="entry name" value="GFO_IDH_MocA_C3"/>
    <property type="match status" value="1"/>
</dbReference>
<dbReference type="SUPFAM" id="SSF51735">
    <property type="entry name" value="NAD(P)-binding Rossmann-fold domains"/>
    <property type="match status" value="1"/>
</dbReference>
<evidence type="ECO:0000313" key="5">
    <source>
        <dbReference type="EMBL" id="KXP06564.1"/>
    </source>
</evidence>
<dbReference type="EMBL" id="LSRF01000056">
    <property type="protein sequence ID" value="KXP06564.1"/>
    <property type="molecule type" value="Genomic_DNA"/>
</dbReference>
<dbReference type="Pfam" id="PF01408">
    <property type="entry name" value="GFO_IDH_MocA"/>
    <property type="match status" value="1"/>
</dbReference>
<dbReference type="InterPro" id="IPR000683">
    <property type="entry name" value="Gfo/Idh/MocA-like_OxRdtase_N"/>
</dbReference>
<dbReference type="InterPro" id="IPR050984">
    <property type="entry name" value="Gfo/Idh/MocA_domain"/>
</dbReference>
<sequence length="338" mass="35347">MTVRWGLLSTSGIGRVAARAVAAADGADLAAVAGREPGRAADYATHVGAPVSYGSYEDLLADADIDAVYVPLPITLHAEWAVRALEAGKHVLCEKPLTLDPDEATAVFDAAERADRIAVEGFMWRLHPQTLLVQRLVREGAIGDLAHVRAALTVSAPAGDIRRTTDLGGGALADLGGYCVSAVRLFGGEPTTVRAVRTADPVGTGAGHDLRASAVFELPAGRLGLIDVGLDLERRDQLELVGTEGRIVVDDPWLCRAGIVELIRGERSERLPVDPDGAYRLAPPGPDNEDAYRIEFEAASAAFAGGPAPAFGRADAIAQARVLAATRRSAAEGVTVTL</sequence>